<comment type="caution">
    <text evidence="3">The sequence shown here is derived from an EMBL/GenBank/DDBJ whole genome shotgun (WGS) entry which is preliminary data.</text>
</comment>
<accession>A0A2H0V3N3</accession>
<dbReference type="Proteomes" id="UP000229901">
    <property type="component" value="Unassembled WGS sequence"/>
</dbReference>
<evidence type="ECO:0000256" key="1">
    <source>
        <dbReference type="SAM" id="Phobius"/>
    </source>
</evidence>
<feature type="domain" description="DUF7670" evidence="2">
    <location>
        <begin position="2"/>
        <end position="105"/>
    </location>
</feature>
<evidence type="ECO:0000259" key="2">
    <source>
        <dbReference type="Pfam" id="PF24709"/>
    </source>
</evidence>
<evidence type="ECO:0000313" key="3">
    <source>
        <dbReference type="EMBL" id="PIR93672.1"/>
    </source>
</evidence>
<protein>
    <recommendedName>
        <fullName evidence="2">DUF7670 domain-containing protein</fullName>
    </recommendedName>
</protein>
<proteinExistence type="predicted"/>
<feature type="transmembrane region" description="Helical" evidence="1">
    <location>
        <begin position="12"/>
        <end position="32"/>
    </location>
</feature>
<keyword evidence="1" id="KW-0812">Transmembrane</keyword>
<keyword evidence="1" id="KW-1133">Transmembrane helix</keyword>
<dbReference type="InterPro" id="IPR056087">
    <property type="entry name" value="DUF7670"/>
</dbReference>
<evidence type="ECO:0000313" key="4">
    <source>
        <dbReference type="Proteomes" id="UP000229901"/>
    </source>
</evidence>
<organism evidence="3 4">
    <name type="scientific">Candidatus Falkowbacteria bacterium CG10_big_fil_rev_8_21_14_0_10_39_11</name>
    <dbReference type="NCBI Taxonomy" id="1974565"/>
    <lineage>
        <taxon>Bacteria</taxon>
        <taxon>Candidatus Falkowiibacteriota</taxon>
    </lineage>
</organism>
<reference evidence="4" key="1">
    <citation type="submission" date="2017-09" db="EMBL/GenBank/DDBJ databases">
        <title>Depth-based differentiation of microbial function through sediment-hosted aquifers and enrichment of novel symbionts in the deep terrestrial subsurface.</title>
        <authorList>
            <person name="Probst A.J."/>
            <person name="Ladd B."/>
            <person name="Jarett J.K."/>
            <person name="Geller-Mcgrath D.E."/>
            <person name="Sieber C.M.K."/>
            <person name="Emerson J.B."/>
            <person name="Anantharaman K."/>
            <person name="Thomas B.C."/>
            <person name="Malmstrom R."/>
            <person name="Stieglmeier M."/>
            <person name="Klingl A."/>
            <person name="Woyke T."/>
            <person name="Ryan C.M."/>
            <person name="Banfield J.F."/>
        </authorList>
    </citation>
    <scope>NUCLEOTIDE SEQUENCE [LARGE SCALE GENOMIC DNA]</scope>
</reference>
<dbReference type="AlphaFoldDB" id="A0A2H0V3N3"/>
<sequence>MTKKFLTWLPRIIMIIYAAFISIFSFDVFGAYSGWELVVALFMHLIPIFIIIALLILAWYKPCLGSFAVLGLAVAFTVFFHTYEDLVGFLIISLPLFIVAILFYLPARKK</sequence>
<dbReference type="Pfam" id="PF24709">
    <property type="entry name" value="DUF7670"/>
    <property type="match status" value="1"/>
</dbReference>
<dbReference type="EMBL" id="PFAP01000045">
    <property type="protein sequence ID" value="PIR93672.1"/>
    <property type="molecule type" value="Genomic_DNA"/>
</dbReference>
<name>A0A2H0V3N3_9BACT</name>
<gene>
    <name evidence="3" type="ORF">COT97_05365</name>
</gene>
<keyword evidence="1" id="KW-0472">Membrane</keyword>
<feature type="transmembrane region" description="Helical" evidence="1">
    <location>
        <begin position="64"/>
        <end position="80"/>
    </location>
</feature>
<feature type="transmembrane region" description="Helical" evidence="1">
    <location>
        <begin position="86"/>
        <end position="105"/>
    </location>
</feature>
<feature type="transmembrane region" description="Helical" evidence="1">
    <location>
        <begin position="38"/>
        <end position="57"/>
    </location>
</feature>